<feature type="domain" description="UBR-type" evidence="6">
    <location>
        <begin position="31"/>
        <end position="97"/>
    </location>
</feature>
<dbReference type="SUPFAM" id="SSF57903">
    <property type="entry name" value="FYVE/PHD zinc finger"/>
    <property type="match status" value="1"/>
</dbReference>
<dbReference type="InterPro" id="IPR047506">
    <property type="entry name" value="UBR7-like_UBR-box"/>
</dbReference>
<dbReference type="PANTHER" id="PTHR13513:SF9">
    <property type="entry name" value="E3 UBIQUITIN-PROTEIN LIGASE UBR7-RELATED"/>
    <property type="match status" value="1"/>
</dbReference>
<evidence type="ECO:0000256" key="5">
    <source>
        <dbReference type="SAM" id="MobiDB-lite"/>
    </source>
</evidence>
<dbReference type="PANTHER" id="PTHR13513">
    <property type="entry name" value="E3 UBIQUITIN-PROTEIN LIGASE UBR7"/>
    <property type="match status" value="1"/>
</dbReference>
<evidence type="ECO:0000256" key="4">
    <source>
        <dbReference type="PROSITE-ProRule" id="PRU00508"/>
    </source>
</evidence>
<dbReference type="SMART" id="SM00396">
    <property type="entry name" value="ZnF_UBR1"/>
    <property type="match status" value="1"/>
</dbReference>
<dbReference type="InterPro" id="IPR003126">
    <property type="entry name" value="Znf_UBR"/>
</dbReference>
<comment type="caution">
    <text evidence="7">The sequence shown here is derived from an EMBL/GenBank/DDBJ whole genome shotgun (WGS) entry which is preliminary data.</text>
</comment>
<dbReference type="InterPro" id="IPR013083">
    <property type="entry name" value="Znf_RING/FYVE/PHD"/>
</dbReference>
<dbReference type="PROSITE" id="PS51157">
    <property type="entry name" value="ZF_UBR"/>
    <property type="match status" value="1"/>
</dbReference>
<keyword evidence="1" id="KW-0479">Metal-binding</keyword>
<dbReference type="InterPro" id="IPR011011">
    <property type="entry name" value="Znf_FYVE_PHD"/>
</dbReference>
<sequence>MAQQGETLADFLASQEGLVQEASEALPHQFSQCTYALGPLRQAIYLCLTCPEARGICSACSVACHTDHEQIELFPKRNFRCDCPTQGVAHPCILHATLEPVNESNMYGQNFKGLFCRCNRTYDANKEREAMIQCLACEDWFHESCCNLRERPSSRESSPEWKDRNEPNQENDDDALSTISSSGLPPPLIGPSDYDAFICSHCVSKNAVLQRWAGTPDCLMVIRDTSSSPWRVLRSDEEEKDIDVTAGVKRPCSPSSDSVHSKRPRLSPSASTPTQCLAPPQNSTAQRILGNVMDSEKPESTLGTGDIFLKEGFRNRWCHCQMCQPCLESHQYLLVEEETYEPPEDPDSGLSLEELGMRALSRLPRERAIDGIHAFNSMRDDLKNYLRPFAEQGKVVNETDVKSFFESLMEEKRSREGP</sequence>
<dbReference type="InterPro" id="IPR001965">
    <property type="entry name" value="Znf_PHD"/>
</dbReference>
<dbReference type="InterPro" id="IPR040204">
    <property type="entry name" value="UBR7"/>
</dbReference>
<evidence type="ECO:0000256" key="1">
    <source>
        <dbReference type="ARBA" id="ARBA00022723"/>
    </source>
</evidence>
<organism evidence="7 8">
    <name type="scientific">Marasmiellus scandens</name>
    <dbReference type="NCBI Taxonomy" id="2682957"/>
    <lineage>
        <taxon>Eukaryota</taxon>
        <taxon>Fungi</taxon>
        <taxon>Dikarya</taxon>
        <taxon>Basidiomycota</taxon>
        <taxon>Agaricomycotina</taxon>
        <taxon>Agaricomycetes</taxon>
        <taxon>Agaricomycetidae</taxon>
        <taxon>Agaricales</taxon>
        <taxon>Marasmiineae</taxon>
        <taxon>Omphalotaceae</taxon>
        <taxon>Marasmiellus</taxon>
    </lineage>
</organism>
<name>A0ABR1IMI0_9AGAR</name>
<feature type="zinc finger region" description="UBR-type" evidence="4">
    <location>
        <begin position="31"/>
        <end position="97"/>
    </location>
</feature>
<dbReference type="EMBL" id="JBANRG010000091">
    <property type="protein sequence ID" value="KAK7436687.1"/>
    <property type="molecule type" value="Genomic_DNA"/>
</dbReference>
<proteinExistence type="predicted"/>
<gene>
    <name evidence="7" type="ORF">VKT23_018942</name>
</gene>
<feature type="region of interest" description="Disordered" evidence="5">
    <location>
        <begin position="150"/>
        <end position="184"/>
    </location>
</feature>
<evidence type="ECO:0000313" key="8">
    <source>
        <dbReference type="Proteomes" id="UP001498398"/>
    </source>
</evidence>
<evidence type="ECO:0000256" key="2">
    <source>
        <dbReference type="ARBA" id="ARBA00022771"/>
    </source>
</evidence>
<feature type="compositionally biased region" description="Basic and acidic residues" evidence="5">
    <location>
        <begin position="150"/>
        <end position="167"/>
    </location>
</feature>
<keyword evidence="3" id="KW-0862">Zinc</keyword>
<evidence type="ECO:0000313" key="7">
    <source>
        <dbReference type="EMBL" id="KAK7436687.1"/>
    </source>
</evidence>
<keyword evidence="2" id="KW-0863">Zinc-finger</keyword>
<keyword evidence="8" id="KW-1185">Reference proteome</keyword>
<evidence type="ECO:0000259" key="6">
    <source>
        <dbReference type="PROSITE" id="PS51157"/>
    </source>
</evidence>
<dbReference type="CDD" id="cd19677">
    <property type="entry name" value="UBR-box_UBR7"/>
    <property type="match status" value="1"/>
</dbReference>
<dbReference type="SMART" id="SM00249">
    <property type="entry name" value="PHD"/>
    <property type="match status" value="1"/>
</dbReference>
<accession>A0ABR1IMI0</accession>
<evidence type="ECO:0000256" key="3">
    <source>
        <dbReference type="ARBA" id="ARBA00022833"/>
    </source>
</evidence>
<dbReference type="Pfam" id="PF00628">
    <property type="entry name" value="PHD"/>
    <property type="match status" value="1"/>
</dbReference>
<dbReference type="Proteomes" id="UP001498398">
    <property type="component" value="Unassembled WGS sequence"/>
</dbReference>
<feature type="compositionally biased region" description="Polar residues" evidence="5">
    <location>
        <begin position="268"/>
        <end position="282"/>
    </location>
</feature>
<reference evidence="7 8" key="1">
    <citation type="submission" date="2024-01" db="EMBL/GenBank/DDBJ databases">
        <title>A draft genome for the cacao thread blight pathogen Marasmiellus scandens.</title>
        <authorList>
            <person name="Baruah I.K."/>
            <person name="Leung J."/>
            <person name="Bukari Y."/>
            <person name="Amoako-Attah I."/>
            <person name="Meinhardt L.W."/>
            <person name="Bailey B.A."/>
            <person name="Cohen S.P."/>
        </authorList>
    </citation>
    <scope>NUCLEOTIDE SEQUENCE [LARGE SCALE GENOMIC DNA]</scope>
    <source>
        <strain evidence="7 8">GH-19</strain>
    </source>
</reference>
<dbReference type="Gene3D" id="3.30.40.10">
    <property type="entry name" value="Zinc/RING finger domain, C3HC4 (zinc finger)"/>
    <property type="match status" value="1"/>
</dbReference>
<dbReference type="InterPro" id="IPR019787">
    <property type="entry name" value="Znf_PHD-finger"/>
</dbReference>
<protein>
    <recommendedName>
        <fullName evidence="6">UBR-type domain-containing protein</fullName>
    </recommendedName>
</protein>
<feature type="region of interest" description="Disordered" evidence="5">
    <location>
        <begin position="247"/>
        <end position="282"/>
    </location>
</feature>